<evidence type="ECO:0000256" key="1">
    <source>
        <dbReference type="ARBA" id="ARBA00004123"/>
    </source>
</evidence>
<evidence type="ECO:0000256" key="7">
    <source>
        <dbReference type="SAM" id="MobiDB-lite"/>
    </source>
</evidence>
<dbReference type="InterPro" id="IPR003173">
    <property type="entry name" value="PC4_C"/>
</dbReference>
<sequence length="153" mass="16990">MAKRKVDSDNEEEFEDSDASREPTPPPKKKPVKKPRHATVEEASEEEKPASKSKSSKPSSSKGKATQKTVTTSDGEEVAVNKTSEGDSYVDLGKKKRATVRSFKGKALVDIREFYGADGDEKPGKKGISLNEDQWEMLKKSMPVIDRLFKETK</sequence>
<comment type="similarity">
    <text evidence="2">Belongs to the transcriptional coactivator PC4 family.</text>
</comment>
<comment type="subcellular location">
    <subcellularLocation>
        <location evidence="1">Nucleus</location>
    </subcellularLocation>
</comment>
<feature type="compositionally biased region" description="Polar residues" evidence="7">
    <location>
        <begin position="63"/>
        <end position="73"/>
    </location>
</feature>
<gene>
    <name evidence="9" type="ORF">AAF712_000153</name>
</gene>
<evidence type="ECO:0000256" key="2">
    <source>
        <dbReference type="ARBA" id="ARBA00009001"/>
    </source>
</evidence>
<dbReference type="Proteomes" id="UP001437256">
    <property type="component" value="Unassembled WGS sequence"/>
</dbReference>
<comment type="caution">
    <text evidence="9">The sequence shown here is derived from an EMBL/GenBank/DDBJ whole genome shotgun (WGS) entry which is preliminary data.</text>
</comment>
<dbReference type="PANTHER" id="PTHR13215">
    <property type="entry name" value="RNA POLYMERASE II TRANSCRIPTIONAL COACTIVATOR"/>
    <property type="match status" value="1"/>
</dbReference>
<reference evidence="9 10" key="1">
    <citation type="submission" date="2024-05" db="EMBL/GenBank/DDBJ databases">
        <title>A draft genome resource for the thread blight pathogen Marasmius tenuissimus strain MS-2.</title>
        <authorList>
            <person name="Yulfo-Soto G.E."/>
            <person name="Baruah I.K."/>
            <person name="Amoako-Attah I."/>
            <person name="Bukari Y."/>
            <person name="Meinhardt L.W."/>
            <person name="Bailey B.A."/>
            <person name="Cohen S.P."/>
        </authorList>
    </citation>
    <scope>NUCLEOTIDE SEQUENCE [LARGE SCALE GENOMIC DNA]</scope>
    <source>
        <strain evidence="9 10">MS-2</strain>
    </source>
</reference>
<dbReference type="EMBL" id="JBBXMP010000001">
    <property type="protein sequence ID" value="KAL0072390.1"/>
    <property type="molecule type" value="Genomic_DNA"/>
</dbReference>
<dbReference type="SUPFAM" id="SSF54447">
    <property type="entry name" value="ssDNA-binding transcriptional regulator domain"/>
    <property type="match status" value="1"/>
</dbReference>
<dbReference type="Gene3D" id="2.30.31.10">
    <property type="entry name" value="Transcriptional Coactivator Pc4, Chain A"/>
    <property type="match status" value="1"/>
</dbReference>
<keyword evidence="6" id="KW-0539">Nucleus</keyword>
<name>A0ABR3AEP3_9AGAR</name>
<keyword evidence="3" id="KW-0805">Transcription regulation</keyword>
<dbReference type="InterPro" id="IPR045125">
    <property type="entry name" value="Sub1/Tcp4-like"/>
</dbReference>
<organism evidence="9 10">
    <name type="scientific">Marasmius tenuissimus</name>
    <dbReference type="NCBI Taxonomy" id="585030"/>
    <lineage>
        <taxon>Eukaryota</taxon>
        <taxon>Fungi</taxon>
        <taxon>Dikarya</taxon>
        <taxon>Basidiomycota</taxon>
        <taxon>Agaricomycotina</taxon>
        <taxon>Agaricomycetes</taxon>
        <taxon>Agaricomycetidae</taxon>
        <taxon>Agaricales</taxon>
        <taxon>Marasmiineae</taxon>
        <taxon>Marasmiaceae</taxon>
        <taxon>Marasmius</taxon>
    </lineage>
</organism>
<proteinExistence type="inferred from homology"/>
<dbReference type="InterPro" id="IPR009044">
    <property type="entry name" value="ssDNA-bd_transcriptional_reg"/>
</dbReference>
<evidence type="ECO:0000313" key="10">
    <source>
        <dbReference type="Proteomes" id="UP001437256"/>
    </source>
</evidence>
<feature type="region of interest" description="Disordered" evidence="7">
    <location>
        <begin position="1"/>
        <end position="89"/>
    </location>
</feature>
<evidence type="ECO:0000313" key="9">
    <source>
        <dbReference type="EMBL" id="KAL0072390.1"/>
    </source>
</evidence>
<protein>
    <recommendedName>
        <fullName evidence="8">Transcriptional coactivator p15 (PC4) C-terminal domain-containing protein</fullName>
    </recommendedName>
</protein>
<evidence type="ECO:0000256" key="5">
    <source>
        <dbReference type="ARBA" id="ARBA00023163"/>
    </source>
</evidence>
<evidence type="ECO:0000256" key="6">
    <source>
        <dbReference type="ARBA" id="ARBA00023242"/>
    </source>
</evidence>
<evidence type="ECO:0000256" key="4">
    <source>
        <dbReference type="ARBA" id="ARBA00023125"/>
    </source>
</evidence>
<evidence type="ECO:0000259" key="8">
    <source>
        <dbReference type="Pfam" id="PF02229"/>
    </source>
</evidence>
<feature type="compositionally biased region" description="Basic residues" evidence="7">
    <location>
        <begin position="27"/>
        <end position="37"/>
    </location>
</feature>
<keyword evidence="4" id="KW-0238">DNA-binding</keyword>
<keyword evidence="5" id="KW-0804">Transcription</keyword>
<dbReference type="Pfam" id="PF02229">
    <property type="entry name" value="PC4"/>
    <property type="match status" value="1"/>
</dbReference>
<accession>A0ABR3AEP3</accession>
<keyword evidence="10" id="KW-1185">Reference proteome</keyword>
<feature type="compositionally biased region" description="Low complexity" evidence="7">
    <location>
        <begin position="52"/>
        <end position="62"/>
    </location>
</feature>
<feature type="domain" description="Transcriptional coactivator p15 (PC4) C-terminal" evidence="8">
    <location>
        <begin position="91"/>
        <end position="140"/>
    </location>
</feature>
<evidence type="ECO:0000256" key="3">
    <source>
        <dbReference type="ARBA" id="ARBA00023015"/>
    </source>
</evidence>